<organism evidence="5 6">
    <name type="scientific">Leptolyngbya boryana NIES-2135</name>
    <dbReference type="NCBI Taxonomy" id="1973484"/>
    <lineage>
        <taxon>Bacteria</taxon>
        <taxon>Bacillati</taxon>
        <taxon>Cyanobacteriota</taxon>
        <taxon>Cyanophyceae</taxon>
        <taxon>Leptolyngbyales</taxon>
        <taxon>Leptolyngbyaceae</taxon>
        <taxon>Leptolyngbya group</taxon>
        <taxon>Leptolyngbya</taxon>
    </lineage>
</organism>
<evidence type="ECO:0000256" key="2">
    <source>
        <dbReference type="RuleBase" id="RU363072"/>
    </source>
</evidence>
<gene>
    <name evidence="5" type="ORF">NIES2135_21690</name>
</gene>
<evidence type="ECO:0000256" key="3">
    <source>
        <dbReference type="SAM" id="Coils"/>
    </source>
</evidence>
<dbReference type="PANTHER" id="PTHR43308">
    <property type="entry name" value="OUTER MEMBRANE PROTEIN ALPHA-RELATED"/>
    <property type="match status" value="1"/>
</dbReference>
<dbReference type="Proteomes" id="UP000217895">
    <property type="component" value="Chromosome"/>
</dbReference>
<dbReference type="InterPro" id="IPR001119">
    <property type="entry name" value="SLH_dom"/>
</dbReference>
<feature type="coiled-coil region" evidence="3">
    <location>
        <begin position="164"/>
        <end position="198"/>
    </location>
</feature>
<evidence type="ECO:0000313" key="6">
    <source>
        <dbReference type="Proteomes" id="UP000217895"/>
    </source>
</evidence>
<dbReference type="Pfam" id="PF04966">
    <property type="entry name" value="OprB"/>
    <property type="match status" value="1"/>
</dbReference>
<keyword evidence="3" id="KW-0175">Coiled coil</keyword>
<proteinExistence type="inferred from homology"/>
<reference evidence="5 6" key="1">
    <citation type="submission" date="2017-06" db="EMBL/GenBank/DDBJ databases">
        <title>Genome sequencing of cyanobaciteial culture collection at National Institute for Environmental Studies (NIES).</title>
        <authorList>
            <person name="Hirose Y."/>
            <person name="Shimura Y."/>
            <person name="Fujisawa T."/>
            <person name="Nakamura Y."/>
            <person name="Kawachi M."/>
        </authorList>
    </citation>
    <scope>NUCLEOTIDE SEQUENCE [LARGE SCALE GENOMIC DNA]</scope>
    <source>
        <strain evidence="5 6">NIES-2135</strain>
    </source>
</reference>
<dbReference type="Pfam" id="PF00395">
    <property type="entry name" value="SLH"/>
    <property type="match status" value="1"/>
</dbReference>
<dbReference type="InterPro" id="IPR051465">
    <property type="entry name" value="Cell_Envelope_Struct_Comp"/>
</dbReference>
<dbReference type="EMBL" id="AP018203">
    <property type="protein sequence ID" value="BAY55346.1"/>
    <property type="molecule type" value="Genomic_DNA"/>
</dbReference>
<dbReference type="NCBIfam" id="NF033921">
    <property type="entry name" value="por_somb"/>
    <property type="match status" value="1"/>
</dbReference>
<comment type="similarity">
    <text evidence="1 2">Belongs to the OprB family.</text>
</comment>
<dbReference type="AlphaFoldDB" id="A0A1Z4JF27"/>
<dbReference type="InterPro" id="IPR007049">
    <property type="entry name" value="Carb-sel_porin_OprB"/>
</dbReference>
<evidence type="ECO:0000259" key="4">
    <source>
        <dbReference type="PROSITE" id="PS51272"/>
    </source>
</evidence>
<feature type="domain" description="SLH" evidence="4">
    <location>
        <begin position="90"/>
        <end position="154"/>
    </location>
</feature>
<accession>A0A1Z4JF27</accession>
<dbReference type="InterPro" id="IPR047684">
    <property type="entry name" value="Por_som-like"/>
</dbReference>
<dbReference type="GO" id="GO:0016020">
    <property type="term" value="C:membrane"/>
    <property type="evidence" value="ECO:0007669"/>
    <property type="project" value="InterPro"/>
</dbReference>
<dbReference type="GO" id="GO:0015288">
    <property type="term" value="F:porin activity"/>
    <property type="evidence" value="ECO:0007669"/>
    <property type="project" value="InterPro"/>
</dbReference>
<name>A0A1Z4JF27_LEPBY</name>
<dbReference type="GO" id="GO:0008643">
    <property type="term" value="P:carbohydrate transport"/>
    <property type="evidence" value="ECO:0007669"/>
    <property type="project" value="InterPro"/>
</dbReference>
<evidence type="ECO:0000256" key="1">
    <source>
        <dbReference type="ARBA" id="ARBA00008769"/>
    </source>
</evidence>
<keyword evidence="6" id="KW-1185">Reference proteome</keyword>
<evidence type="ECO:0000313" key="5">
    <source>
        <dbReference type="EMBL" id="BAY55346.1"/>
    </source>
</evidence>
<dbReference type="Gene3D" id="2.40.160.180">
    <property type="entry name" value="Carbohydrate-selective porin OprB"/>
    <property type="match status" value="1"/>
</dbReference>
<sequence length="618" mass="66761">MLAVFIRSVISLYTGYDPGGGGVNKSMNKRLLLAPAAAWIASLGFASSVSAESAIEQKPAADGMQRFAPLSQLETSESKSVPASVSQVTSVSQLSDVRPTDWAFQALQSLVERYGCIAGYPDRTYRGNRALTRYEFAAGLNACLDRVNELIAAATADLVKKEDLARLQKLQEEFAAELATLRGRVDALEAKVTTLEKQQFSTTTKLTGNVWFNLTGAFPSGDITAERNPAGGGNSAFAPPVRGAGGVPSRVQRRNVNPTFSYYTFLNLTTSFTGRDQLVTQLVSGNGNSPANQLVSSGFFNSWGTPFLDQTGLPPNSGLAIRELFYSFPLNDAVRVVVGPRVNFYRHFDQNRFTFYLTGTSSFNSNGSTLSNAVDRGSGAVVAWNINKQLRLTAAYLAENTEFLNSAAGFNTSSNPARGLFKGTNTLSAELAYAPSPSFNFRFLYTRSNLDPTNGFAGGSAGEPLPYGFADDGFGGRVRESTSDAFIANFDWLITPRFGIFGRYSYGRTNINPVNPVRAGGDVKVQSFQAGLGFPDLGKKGALGVISFVMPHDYIDGREFLLSGGGDGGTQYDLEVSYYYPLTRNIAIVPSFYAIFNANNFESNPTVFVGNVRTQFSF</sequence>
<dbReference type="InterPro" id="IPR038673">
    <property type="entry name" value="OprB_sf"/>
</dbReference>
<dbReference type="PANTHER" id="PTHR43308:SF1">
    <property type="entry name" value="OUTER MEMBRANE PROTEIN ALPHA"/>
    <property type="match status" value="1"/>
</dbReference>
<dbReference type="PROSITE" id="PS51272">
    <property type="entry name" value="SLH"/>
    <property type="match status" value="1"/>
</dbReference>
<protein>
    <recommendedName>
        <fullName evidence="4">SLH domain-containing protein</fullName>
    </recommendedName>
</protein>